<proteinExistence type="predicted"/>
<gene>
    <name evidence="2" type="ORF">ElyMa_001591700</name>
</gene>
<evidence type="ECO:0000313" key="3">
    <source>
        <dbReference type="Proteomes" id="UP000762676"/>
    </source>
</evidence>
<evidence type="ECO:0008006" key="4">
    <source>
        <dbReference type="Google" id="ProtNLM"/>
    </source>
</evidence>
<reference evidence="2 3" key="1">
    <citation type="journal article" date="2021" name="Elife">
        <title>Chloroplast acquisition without the gene transfer in kleptoplastic sea slugs, Plakobranchus ocellatus.</title>
        <authorList>
            <person name="Maeda T."/>
            <person name="Takahashi S."/>
            <person name="Yoshida T."/>
            <person name="Shimamura S."/>
            <person name="Takaki Y."/>
            <person name="Nagai Y."/>
            <person name="Toyoda A."/>
            <person name="Suzuki Y."/>
            <person name="Arimoto A."/>
            <person name="Ishii H."/>
            <person name="Satoh N."/>
            <person name="Nishiyama T."/>
            <person name="Hasebe M."/>
            <person name="Maruyama T."/>
            <person name="Minagawa J."/>
            <person name="Obokata J."/>
            <person name="Shigenobu S."/>
        </authorList>
    </citation>
    <scope>NUCLEOTIDE SEQUENCE [LARGE SCALE GENOMIC DNA]</scope>
</reference>
<feature type="region of interest" description="Disordered" evidence="1">
    <location>
        <begin position="42"/>
        <end position="105"/>
    </location>
</feature>
<evidence type="ECO:0000313" key="2">
    <source>
        <dbReference type="EMBL" id="GFS21330.1"/>
    </source>
</evidence>
<protein>
    <recommendedName>
        <fullName evidence="4">CTNNB1 binding N-teminal domain-containing protein</fullName>
    </recommendedName>
</protein>
<dbReference type="Proteomes" id="UP000762676">
    <property type="component" value="Unassembled WGS sequence"/>
</dbReference>
<evidence type="ECO:0000256" key="1">
    <source>
        <dbReference type="SAM" id="MobiDB-lite"/>
    </source>
</evidence>
<organism evidence="2 3">
    <name type="scientific">Elysia marginata</name>
    <dbReference type="NCBI Taxonomy" id="1093978"/>
    <lineage>
        <taxon>Eukaryota</taxon>
        <taxon>Metazoa</taxon>
        <taxon>Spiralia</taxon>
        <taxon>Lophotrochozoa</taxon>
        <taxon>Mollusca</taxon>
        <taxon>Gastropoda</taxon>
        <taxon>Heterobranchia</taxon>
        <taxon>Euthyneura</taxon>
        <taxon>Panpulmonata</taxon>
        <taxon>Sacoglossa</taxon>
        <taxon>Placobranchoidea</taxon>
        <taxon>Plakobranchidae</taxon>
        <taxon>Elysia</taxon>
    </lineage>
</organism>
<feature type="region of interest" description="Disordered" evidence="1">
    <location>
        <begin position="1"/>
        <end position="30"/>
    </location>
</feature>
<sequence>MFRPSAAFLSEPEDAKRPVSEGYSPLELSSFNNNQAMASFLEEGDASKPDAETTNVEGAADDKTEVTVNSAATDGSKENGGVRESAASNTEKKPELVEIDLEGQD</sequence>
<keyword evidence="3" id="KW-1185">Reference proteome</keyword>
<dbReference type="AlphaFoldDB" id="A0AAV4JG10"/>
<comment type="caution">
    <text evidence="2">The sequence shown here is derived from an EMBL/GenBank/DDBJ whole genome shotgun (WGS) entry which is preliminary data.</text>
</comment>
<name>A0AAV4JG10_9GAST</name>
<accession>A0AAV4JG10</accession>
<dbReference type="EMBL" id="BMAT01003168">
    <property type="protein sequence ID" value="GFS21330.1"/>
    <property type="molecule type" value="Genomic_DNA"/>
</dbReference>